<protein>
    <recommendedName>
        <fullName evidence="6">Metallo-beta-lactamase domain-containing protein</fullName>
    </recommendedName>
</protein>
<dbReference type="InterPro" id="IPR036866">
    <property type="entry name" value="RibonucZ/Hydroxyglut_hydro"/>
</dbReference>
<sequence>MESDGGLTLEQSINLDSHDSLCNDQLPKMQRRMATHLATLPEVQRLSPLCIRILGSNPGKFTLQGTNTYLLGAGRRRILVDTGEGRPGWISSLKSTLAEEQASVEAVLISHWHRDHTGGIPDLLSLAPEAIIYKHDPEAGQRGIRDGQAFMADGVTLTAFHTPGHTKDHMVFVLAEEDAMFTADNVLGHGTTVFEDMSAYLTSLARMRRLFSGKAYPGHGPVLEDGPGSIASYIEHRQSRIAQVLQTMRASHEMRPGGASQDWSVMDLVRIIYHDVPAELHPAAGRGISQILEKLSRDGLAIQIDQHHWRLTGDSSCQGRTVALVRY</sequence>
<keyword evidence="8" id="KW-1185">Reference proteome</keyword>
<gene>
    <name evidence="7" type="ORF">E4U42_006638</name>
</gene>
<keyword evidence="3" id="KW-0479">Metal-binding</keyword>
<dbReference type="PANTHER" id="PTHR23131">
    <property type="entry name" value="ENDORIBONUCLEASE LACTB2"/>
    <property type="match status" value="1"/>
</dbReference>
<evidence type="ECO:0000313" key="7">
    <source>
        <dbReference type="EMBL" id="KAG5930550.1"/>
    </source>
</evidence>
<evidence type="ECO:0000256" key="4">
    <source>
        <dbReference type="ARBA" id="ARBA00022801"/>
    </source>
</evidence>
<dbReference type="Pfam" id="PF00753">
    <property type="entry name" value="Lactamase_B"/>
    <property type="match status" value="1"/>
</dbReference>
<dbReference type="AlphaFoldDB" id="A0A8K0JD37"/>
<dbReference type="Gene3D" id="3.60.15.10">
    <property type="entry name" value="Ribonuclease Z/Hydroxyacylglutathione hydrolase-like"/>
    <property type="match status" value="1"/>
</dbReference>
<comment type="caution">
    <text evidence="7">The sequence shown here is derived from an EMBL/GenBank/DDBJ whole genome shotgun (WGS) entry which is preliminary data.</text>
</comment>
<proteinExistence type="inferred from homology"/>
<evidence type="ECO:0000256" key="3">
    <source>
        <dbReference type="ARBA" id="ARBA00022723"/>
    </source>
</evidence>
<dbReference type="SUPFAM" id="SSF56281">
    <property type="entry name" value="Metallo-hydrolase/oxidoreductase"/>
    <property type="match status" value="1"/>
</dbReference>
<keyword evidence="4" id="KW-0378">Hydrolase</keyword>
<evidence type="ECO:0000256" key="5">
    <source>
        <dbReference type="ARBA" id="ARBA00022833"/>
    </source>
</evidence>
<dbReference type="OrthoDB" id="17458at2759"/>
<dbReference type="InterPro" id="IPR047921">
    <property type="entry name" value="LACTB2-like_MBL-fold"/>
</dbReference>
<evidence type="ECO:0000259" key="6">
    <source>
        <dbReference type="SMART" id="SM00849"/>
    </source>
</evidence>
<dbReference type="SMART" id="SM00849">
    <property type="entry name" value="Lactamase_B"/>
    <property type="match status" value="1"/>
</dbReference>
<dbReference type="InterPro" id="IPR050662">
    <property type="entry name" value="Sec-metab_biosynth-thioest"/>
</dbReference>
<dbReference type="PANTHER" id="PTHR23131:SF0">
    <property type="entry name" value="ENDORIBONUCLEASE LACTB2"/>
    <property type="match status" value="1"/>
</dbReference>
<dbReference type="GO" id="GO:0046872">
    <property type="term" value="F:metal ion binding"/>
    <property type="evidence" value="ECO:0007669"/>
    <property type="project" value="UniProtKB-KW"/>
</dbReference>
<evidence type="ECO:0000256" key="1">
    <source>
        <dbReference type="ARBA" id="ARBA00001947"/>
    </source>
</evidence>
<comment type="similarity">
    <text evidence="2">Belongs to the metallo-beta-lactamase superfamily. Glyoxalase II family.</text>
</comment>
<evidence type="ECO:0000256" key="2">
    <source>
        <dbReference type="ARBA" id="ARBA00006759"/>
    </source>
</evidence>
<accession>A0A8K0JD37</accession>
<dbReference type="InterPro" id="IPR041516">
    <property type="entry name" value="LACTB2_WH"/>
</dbReference>
<dbReference type="InterPro" id="IPR036388">
    <property type="entry name" value="WH-like_DNA-bd_sf"/>
</dbReference>
<dbReference type="Pfam" id="PF17778">
    <property type="entry name" value="WHD_BLACT"/>
    <property type="match status" value="1"/>
</dbReference>
<dbReference type="GO" id="GO:0044550">
    <property type="term" value="P:secondary metabolite biosynthetic process"/>
    <property type="evidence" value="ECO:0007669"/>
    <property type="project" value="TreeGrafter"/>
</dbReference>
<dbReference type="Proteomes" id="UP000811619">
    <property type="component" value="Unassembled WGS sequence"/>
</dbReference>
<comment type="cofactor">
    <cofactor evidence="1">
        <name>Zn(2+)</name>
        <dbReference type="ChEBI" id="CHEBI:29105"/>
    </cofactor>
</comment>
<dbReference type="InterPro" id="IPR001279">
    <property type="entry name" value="Metallo-B-lactamas"/>
</dbReference>
<reference evidence="7" key="1">
    <citation type="journal article" date="2020" name="bioRxiv">
        <title>Whole genome comparisons of ergot fungi reveals the divergence and evolution of species within the genus Claviceps are the result of varying mechanisms driving genome evolution and host range expansion.</title>
        <authorList>
            <person name="Wyka S.A."/>
            <person name="Mondo S.J."/>
            <person name="Liu M."/>
            <person name="Dettman J."/>
            <person name="Nalam V."/>
            <person name="Broders K.D."/>
        </authorList>
    </citation>
    <scope>NUCLEOTIDE SEQUENCE</scope>
    <source>
        <strain evidence="7">CCC 489</strain>
    </source>
</reference>
<dbReference type="FunFam" id="3.60.15.10:FF:000041">
    <property type="entry name" value="Metallo-beta-lactamase domain protein"/>
    <property type="match status" value="1"/>
</dbReference>
<name>A0A8K0JD37_9HYPO</name>
<dbReference type="CDD" id="cd07722">
    <property type="entry name" value="LACTB2-like_MBL-fold"/>
    <property type="match status" value="1"/>
</dbReference>
<evidence type="ECO:0000313" key="8">
    <source>
        <dbReference type="Proteomes" id="UP000811619"/>
    </source>
</evidence>
<feature type="domain" description="Metallo-beta-lactamase" evidence="6">
    <location>
        <begin position="65"/>
        <end position="219"/>
    </location>
</feature>
<dbReference type="GO" id="GO:0016787">
    <property type="term" value="F:hydrolase activity"/>
    <property type="evidence" value="ECO:0007669"/>
    <property type="project" value="UniProtKB-KW"/>
</dbReference>
<organism evidence="7 8">
    <name type="scientific">Claviceps africana</name>
    <dbReference type="NCBI Taxonomy" id="83212"/>
    <lineage>
        <taxon>Eukaryota</taxon>
        <taxon>Fungi</taxon>
        <taxon>Dikarya</taxon>
        <taxon>Ascomycota</taxon>
        <taxon>Pezizomycotina</taxon>
        <taxon>Sordariomycetes</taxon>
        <taxon>Hypocreomycetidae</taxon>
        <taxon>Hypocreales</taxon>
        <taxon>Clavicipitaceae</taxon>
        <taxon>Claviceps</taxon>
    </lineage>
</organism>
<dbReference type="Gene3D" id="1.10.10.10">
    <property type="entry name" value="Winged helix-like DNA-binding domain superfamily/Winged helix DNA-binding domain"/>
    <property type="match status" value="1"/>
</dbReference>
<dbReference type="EMBL" id="SRPY01000007">
    <property type="protein sequence ID" value="KAG5930550.1"/>
    <property type="molecule type" value="Genomic_DNA"/>
</dbReference>
<keyword evidence="5" id="KW-0862">Zinc</keyword>